<dbReference type="OMA" id="FNFMMCM"/>
<dbReference type="PANTHER" id="PTHR24246">
    <property type="entry name" value="OLFACTORY RECEPTOR AND ADENOSINE RECEPTOR"/>
    <property type="match status" value="1"/>
</dbReference>
<dbReference type="InterPro" id="IPR017452">
    <property type="entry name" value="GPCR_Rhodpsn_7TM"/>
</dbReference>
<evidence type="ECO:0000256" key="2">
    <source>
        <dbReference type="ARBA" id="ARBA00022475"/>
    </source>
</evidence>
<dbReference type="SUPFAM" id="SSF81321">
    <property type="entry name" value="Family A G protein-coupled receptor-like"/>
    <property type="match status" value="1"/>
</dbReference>
<evidence type="ECO:0000313" key="15">
    <source>
        <dbReference type="RefSeq" id="XP_034294065.1"/>
    </source>
</evidence>
<comment type="similarity">
    <text evidence="11">Belongs to the G-protein coupled receptor 1 family.</text>
</comment>
<dbReference type="InterPro" id="IPR001634">
    <property type="entry name" value="Adenosn_rcpt"/>
</dbReference>
<evidence type="ECO:0000256" key="7">
    <source>
        <dbReference type="ARBA" id="ARBA00023157"/>
    </source>
</evidence>
<feature type="region of interest" description="Disordered" evidence="12">
    <location>
        <begin position="1"/>
        <end position="39"/>
    </location>
</feature>
<feature type="transmembrane region" description="Helical" evidence="11">
    <location>
        <begin position="59"/>
        <end position="82"/>
    </location>
</feature>
<evidence type="ECO:0000256" key="10">
    <source>
        <dbReference type="ARBA" id="ARBA00023224"/>
    </source>
</evidence>
<organism evidence="14 15">
    <name type="scientific">Pantherophis guttatus</name>
    <name type="common">Corn snake</name>
    <name type="synonym">Elaphe guttata</name>
    <dbReference type="NCBI Taxonomy" id="94885"/>
    <lineage>
        <taxon>Eukaryota</taxon>
        <taxon>Metazoa</taxon>
        <taxon>Chordata</taxon>
        <taxon>Craniata</taxon>
        <taxon>Vertebrata</taxon>
        <taxon>Euteleostomi</taxon>
        <taxon>Lepidosauria</taxon>
        <taxon>Squamata</taxon>
        <taxon>Bifurcata</taxon>
        <taxon>Unidentata</taxon>
        <taxon>Episquamata</taxon>
        <taxon>Toxicofera</taxon>
        <taxon>Serpentes</taxon>
        <taxon>Colubroidea</taxon>
        <taxon>Colubridae</taxon>
        <taxon>Colubrinae</taxon>
        <taxon>Pantherophis</taxon>
    </lineage>
</organism>
<evidence type="ECO:0000256" key="4">
    <source>
        <dbReference type="ARBA" id="ARBA00022989"/>
    </source>
</evidence>
<dbReference type="RefSeq" id="XP_034294065.1">
    <property type="nucleotide sequence ID" value="XM_034438174.1"/>
</dbReference>
<dbReference type="GO" id="GO:0001609">
    <property type="term" value="F:G protein-coupled adenosine receptor activity"/>
    <property type="evidence" value="ECO:0007669"/>
    <property type="project" value="UniProtKB-UniRule"/>
</dbReference>
<dbReference type="Proteomes" id="UP001652622">
    <property type="component" value="Unplaced"/>
</dbReference>
<feature type="transmembrane region" description="Helical" evidence="11">
    <location>
        <begin position="94"/>
        <end position="117"/>
    </location>
</feature>
<evidence type="ECO:0000313" key="14">
    <source>
        <dbReference type="Proteomes" id="UP001652622"/>
    </source>
</evidence>
<comment type="subcellular location">
    <subcellularLocation>
        <location evidence="1 11">Cell membrane</location>
        <topology evidence="1 11">Multi-pass membrane protein</topology>
    </subcellularLocation>
</comment>
<keyword evidence="4 11" id="KW-1133">Transmembrane helix</keyword>
<protein>
    <submittedName>
        <fullName evidence="15">Adenosine receptor A1-like</fullName>
    </submittedName>
</protein>
<dbReference type="SMART" id="SM01381">
    <property type="entry name" value="7TM_GPCR_Srsx"/>
    <property type="match status" value="1"/>
</dbReference>
<evidence type="ECO:0000256" key="8">
    <source>
        <dbReference type="ARBA" id="ARBA00023170"/>
    </source>
</evidence>
<sequence length="377" mass="41761">MGQRSSEFQKPEGKTFSLTQSPNGPTPIMDSVENSSSVNPHQCPLTANMTSPSVVHIPYLLSDSLTALLSIAGNLFICTVILRNRKLRSTVTNYFLLSLAVADFLVGAVVIPCAQFTDVGLPQSRPQLCLLMLCLLLMFTQASIFGLLAIAVERYISILKPFQYQSLLSPRNSLLVIAASWLLSILTGLVPVMGWHDPLPPSRECLFNSIITNAYMVYFNFMMCMLVPLVVMLMLYGRIFLEIRRQIRKVAEGEVNISAQRRRRIIAHKEMRTATSLFIILFFFILCWLPLHILNTVMLLCPSCCIPSQLSLATIILSHANSAINPVVYVFRVRSFRDALGSTLLCICGSGPLPASGTMPANILEVPPLHNTFLPGK</sequence>
<feature type="transmembrane region" description="Helical" evidence="11">
    <location>
        <begin position="173"/>
        <end position="195"/>
    </location>
</feature>
<dbReference type="PROSITE" id="PS00237">
    <property type="entry name" value="G_PROTEIN_RECEP_F1_1"/>
    <property type="match status" value="1"/>
</dbReference>
<evidence type="ECO:0000256" key="12">
    <source>
        <dbReference type="SAM" id="MobiDB-lite"/>
    </source>
</evidence>
<dbReference type="PROSITE" id="PS50262">
    <property type="entry name" value="G_PROTEIN_RECEP_F1_2"/>
    <property type="match status" value="1"/>
</dbReference>
<keyword evidence="3 11" id="KW-0812">Transmembrane</keyword>
<keyword evidence="5 11" id="KW-0297">G-protein coupled receptor</keyword>
<feature type="transmembrane region" description="Helical" evidence="11">
    <location>
        <begin position="271"/>
        <end position="291"/>
    </location>
</feature>
<keyword evidence="2 11" id="KW-1003">Cell membrane</keyword>
<accession>A0A6P9DSC2</accession>
<feature type="transmembrane region" description="Helical" evidence="11">
    <location>
        <begin position="129"/>
        <end position="152"/>
    </location>
</feature>
<evidence type="ECO:0000256" key="5">
    <source>
        <dbReference type="ARBA" id="ARBA00023040"/>
    </source>
</evidence>
<dbReference type="GeneID" id="117677751"/>
<dbReference type="PRINTS" id="PR00237">
    <property type="entry name" value="GPCRRHODOPSN"/>
</dbReference>
<evidence type="ECO:0000256" key="11">
    <source>
        <dbReference type="RuleBase" id="RU201114"/>
    </source>
</evidence>
<proteinExistence type="inferred from homology"/>
<keyword evidence="6 11" id="KW-0472">Membrane</keyword>
<dbReference type="AlphaFoldDB" id="A0A6P9DSC2"/>
<dbReference type="PRINTS" id="PR00424">
    <property type="entry name" value="ADENOSINER"/>
</dbReference>
<gene>
    <name evidence="15" type="primary">LOC117677751</name>
</gene>
<keyword evidence="8 11" id="KW-0675">Receptor</keyword>
<keyword evidence="10 11" id="KW-0807">Transducer</keyword>
<keyword evidence="9 11" id="KW-0325">Glycoprotein</keyword>
<feature type="domain" description="G-protein coupled receptors family 1 profile" evidence="13">
    <location>
        <begin position="73"/>
        <end position="329"/>
    </location>
</feature>
<dbReference type="GO" id="GO:0005886">
    <property type="term" value="C:plasma membrane"/>
    <property type="evidence" value="ECO:0007669"/>
    <property type="project" value="UniProtKB-SubCell"/>
</dbReference>
<evidence type="ECO:0000256" key="1">
    <source>
        <dbReference type="ARBA" id="ARBA00004651"/>
    </source>
</evidence>
<dbReference type="KEGG" id="pgut:117677751"/>
<dbReference type="InterPro" id="IPR000276">
    <property type="entry name" value="GPCR_Rhodpsn"/>
</dbReference>
<dbReference type="Pfam" id="PF00001">
    <property type="entry name" value="7tm_1"/>
    <property type="match status" value="1"/>
</dbReference>
<name>A0A6P9DSC2_PANGU</name>
<evidence type="ECO:0000256" key="3">
    <source>
        <dbReference type="ARBA" id="ARBA00022692"/>
    </source>
</evidence>
<evidence type="ECO:0000256" key="9">
    <source>
        <dbReference type="ARBA" id="ARBA00023180"/>
    </source>
</evidence>
<dbReference type="Gene3D" id="1.20.1070.10">
    <property type="entry name" value="Rhodopsin 7-helix transmembrane proteins"/>
    <property type="match status" value="1"/>
</dbReference>
<keyword evidence="7 11" id="KW-1015">Disulfide bond</keyword>
<dbReference type="PANTHER" id="PTHR24246:SF21">
    <property type="entry name" value="G-PROTEIN COUPLED RECEPTORS FAMILY 1 PROFILE DOMAIN-CONTAINING PROTEIN"/>
    <property type="match status" value="1"/>
</dbReference>
<dbReference type="InParanoid" id="A0A6P9DSC2"/>
<evidence type="ECO:0000256" key="6">
    <source>
        <dbReference type="ARBA" id="ARBA00023136"/>
    </source>
</evidence>
<evidence type="ECO:0000259" key="13">
    <source>
        <dbReference type="PROSITE" id="PS50262"/>
    </source>
</evidence>
<feature type="transmembrane region" description="Helical" evidence="11">
    <location>
        <begin position="215"/>
        <end position="236"/>
    </location>
</feature>
<keyword evidence="14" id="KW-1185">Reference proteome</keyword>
<reference evidence="15" key="1">
    <citation type="submission" date="2025-08" db="UniProtKB">
        <authorList>
            <consortium name="RefSeq"/>
        </authorList>
    </citation>
    <scope>IDENTIFICATION</scope>
    <source>
        <tissue evidence="15">Blood</tissue>
    </source>
</reference>